<reference evidence="2 3" key="1">
    <citation type="journal article" date="2015" name="Biotechnol. Biofuels">
        <title>Enhanced degradation of softwood versus hardwood by the white-rot fungus Pycnoporus coccineus.</title>
        <authorList>
            <person name="Couturier M."/>
            <person name="Navarro D."/>
            <person name="Chevret D."/>
            <person name="Henrissat B."/>
            <person name="Piumi F."/>
            <person name="Ruiz-Duenas F.J."/>
            <person name="Martinez A.T."/>
            <person name="Grigoriev I.V."/>
            <person name="Riley R."/>
            <person name="Lipzen A."/>
            <person name="Berrin J.G."/>
            <person name="Master E.R."/>
            <person name="Rosso M.N."/>
        </authorList>
    </citation>
    <scope>NUCLEOTIDE SEQUENCE [LARGE SCALE GENOMIC DNA]</scope>
    <source>
        <strain evidence="2 3">BRFM310</strain>
    </source>
</reference>
<dbReference type="Proteomes" id="UP000193067">
    <property type="component" value="Unassembled WGS sequence"/>
</dbReference>
<gene>
    <name evidence="2" type="ORF">PYCCODRAFT_761052</name>
</gene>
<organism evidence="2 3">
    <name type="scientific">Trametes coccinea (strain BRFM310)</name>
    <name type="common">Pycnoporus coccineus</name>
    <dbReference type="NCBI Taxonomy" id="1353009"/>
    <lineage>
        <taxon>Eukaryota</taxon>
        <taxon>Fungi</taxon>
        <taxon>Dikarya</taxon>
        <taxon>Basidiomycota</taxon>
        <taxon>Agaricomycotina</taxon>
        <taxon>Agaricomycetes</taxon>
        <taxon>Polyporales</taxon>
        <taxon>Polyporaceae</taxon>
        <taxon>Trametes</taxon>
    </lineage>
</organism>
<accession>A0A1Y2J055</accession>
<sequence>MLSVYVAHHETVVALLHSNHRLASFRSTRKMHIVTRTYSFAASWMLSSMPSGSRREAVACAIAYAVFNRPWASRMGRCGCGCCSGNRSEDRDKDDQFSDNLHRAYMKSDLLLPCPTNDAAGHDQTQRNRQWARHRRSSFPYHIGPDVDDVQ</sequence>
<evidence type="ECO:0000256" key="1">
    <source>
        <dbReference type="SAM" id="MobiDB-lite"/>
    </source>
</evidence>
<evidence type="ECO:0000313" key="3">
    <source>
        <dbReference type="Proteomes" id="UP000193067"/>
    </source>
</evidence>
<keyword evidence="3" id="KW-1185">Reference proteome</keyword>
<proteinExistence type="predicted"/>
<name>A0A1Y2J055_TRAC3</name>
<feature type="region of interest" description="Disordered" evidence="1">
    <location>
        <begin position="115"/>
        <end position="151"/>
    </location>
</feature>
<evidence type="ECO:0000313" key="2">
    <source>
        <dbReference type="EMBL" id="OSD06768.1"/>
    </source>
</evidence>
<dbReference type="AlphaFoldDB" id="A0A1Y2J055"/>
<dbReference type="EMBL" id="KZ084089">
    <property type="protein sequence ID" value="OSD06768.1"/>
    <property type="molecule type" value="Genomic_DNA"/>
</dbReference>
<protein>
    <submittedName>
        <fullName evidence="2">Uncharacterized protein</fullName>
    </submittedName>
</protein>